<keyword evidence="2" id="KW-1185">Reference proteome</keyword>
<dbReference type="EMBL" id="WTVS01000026">
    <property type="protein sequence ID" value="NMF98387.1"/>
    <property type="molecule type" value="Genomic_DNA"/>
</dbReference>
<dbReference type="Pfam" id="PF08813">
    <property type="entry name" value="Phage_tail_3"/>
    <property type="match status" value="1"/>
</dbReference>
<comment type="caution">
    <text evidence="1">The sequence shown here is derived from an EMBL/GenBank/DDBJ whole genome shotgun (WGS) entry which is preliminary data.</text>
</comment>
<accession>A0ABX1NGG5</accession>
<dbReference type="RefSeq" id="WP_169141141.1">
    <property type="nucleotide sequence ID" value="NZ_WTVS01000026.1"/>
</dbReference>
<dbReference type="Gene3D" id="2.40.30.180">
    <property type="entry name" value="Ubiquitin-activating enzyme E1, FCCH domain"/>
    <property type="match status" value="1"/>
</dbReference>
<dbReference type="InterPro" id="IPR042302">
    <property type="entry name" value="E1_FCCH_sf"/>
</dbReference>
<evidence type="ECO:0000313" key="2">
    <source>
        <dbReference type="Proteomes" id="UP000634522"/>
    </source>
</evidence>
<organism evidence="1 2">
    <name type="scientific">Aromatoleum toluolicum</name>
    <dbReference type="NCBI Taxonomy" id="90060"/>
    <lineage>
        <taxon>Bacteria</taxon>
        <taxon>Pseudomonadati</taxon>
        <taxon>Pseudomonadota</taxon>
        <taxon>Betaproteobacteria</taxon>
        <taxon>Rhodocyclales</taxon>
        <taxon>Rhodocyclaceae</taxon>
        <taxon>Aromatoleum</taxon>
    </lineage>
</organism>
<protein>
    <submittedName>
        <fullName evidence="1">Phage tail protein</fullName>
    </submittedName>
</protein>
<dbReference type="Proteomes" id="UP000634522">
    <property type="component" value="Unassembled WGS sequence"/>
</dbReference>
<name>A0ABX1NGG5_9RHOO</name>
<sequence>MATLPSGTIISVATAFAAAKTVSDISNAAEAVVSCTAHGYSVDDIVQIYSGWGRLNRRAVRVKSVLTDSFVAESIDTTNTEFFPAGSGGGTVRKVTTFTQIPKYLNPSQSGGDPKNVTVRFMDEDTDLNLNDGFNAVIESFEIDSDQFGSASYTAMRTLTDVQSDTVLKKTLKSGAMIFTPCTLALNENPKMSNGAILTNVVSINGNGRITRYAA</sequence>
<gene>
    <name evidence="1" type="ORF">GPA27_13430</name>
</gene>
<dbReference type="InterPro" id="IPR014918">
    <property type="entry name" value="Phage_tail_3"/>
</dbReference>
<reference evidence="1 2" key="1">
    <citation type="submission" date="2019-12" db="EMBL/GenBank/DDBJ databases">
        <title>Comparative genomics gives insights into the taxonomy of the Azoarcus-Aromatoleum group and reveals separate origins of nif in the plant-associated Azoarcus and non-plant-associated Aromatoleum sub-groups.</title>
        <authorList>
            <person name="Lafos M."/>
            <person name="Maluk M."/>
            <person name="Batista M."/>
            <person name="Junghare M."/>
            <person name="Carmona M."/>
            <person name="Faoro H."/>
            <person name="Cruz L.M."/>
            <person name="Battistoni F."/>
            <person name="De Souza E."/>
            <person name="Pedrosa F."/>
            <person name="Chen W.-M."/>
            <person name="Poole P.S."/>
            <person name="Dixon R.A."/>
            <person name="James E.K."/>
        </authorList>
    </citation>
    <scope>NUCLEOTIDE SEQUENCE [LARGE SCALE GENOMIC DNA]</scope>
    <source>
        <strain evidence="1 2">T</strain>
    </source>
</reference>
<proteinExistence type="predicted"/>
<evidence type="ECO:0000313" key="1">
    <source>
        <dbReference type="EMBL" id="NMF98387.1"/>
    </source>
</evidence>